<dbReference type="EMBL" id="JDYK01000013">
    <property type="protein sequence ID" value="EWS80678.1"/>
    <property type="molecule type" value="Genomic_DNA"/>
</dbReference>
<dbReference type="Pfam" id="PF00293">
    <property type="entry name" value="NUDIX"/>
    <property type="match status" value="1"/>
</dbReference>
<protein>
    <submittedName>
        <fullName evidence="4">NUDIX hydrolase</fullName>
    </submittedName>
</protein>
<dbReference type="HOGENOM" id="CLU_101758_0_0_11"/>
<keyword evidence="5" id="KW-1185">Reference proteome</keyword>
<sequence>MTAPDLAGEGASARALAELAAGRSPAIDETLRDRFAALLRGRPEAMHRAGGPVHLTASAFVVDAPGEHVALVWHRKGGFWVQPGGHIDPDETSFEQAARREVGEETGLEGLERLGPGPAMLHRHDLSAAFGACQEHWDVQYLLRAPAAAEDVPLRPSAESPRVIWSRWDVLPEGTVADIPGTLRTLRPVMESLLP</sequence>
<dbReference type="InterPro" id="IPR000086">
    <property type="entry name" value="NUDIX_hydrolase_dom"/>
</dbReference>
<dbReference type="STRING" id="396014.BF93_02165"/>
<dbReference type="eggNOG" id="COG1051">
    <property type="taxonomic scope" value="Bacteria"/>
</dbReference>
<organism evidence="4 5">
    <name type="scientific">Brachybacterium phenoliresistens</name>
    <dbReference type="NCBI Taxonomy" id="396014"/>
    <lineage>
        <taxon>Bacteria</taxon>
        <taxon>Bacillati</taxon>
        <taxon>Actinomycetota</taxon>
        <taxon>Actinomycetes</taxon>
        <taxon>Micrococcales</taxon>
        <taxon>Dermabacteraceae</taxon>
        <taxon>Brachybacterium</taxon>
    </lineage>
</organism>
<keyword evidence="2 4" id="KW-0378">Hydrolase</keyword>
<dbReference type="PANTHER" id="PTHR43736:SF1">
    <property type="entry name" value="DIHYDRONEOPTERIN TRIPHOSPHATE DIPHOSPHATASE"/>
    <property type="match status" value="1"/>
</dbReference>
<evidence type="ECO:0000259" key="3">
    <source>
        <dbReference type="PROSITE" id="PS51462"/>
    </source>
</evidence>
<accession>Z9JRN1</accession>
<evidence type="ECO:0000313" key="5">
    <source>
        <dbReference type="Proteomes" id="UP000023067"/>
    </source>
</evidence>
<dbReference type="GO" id="GO:0016787">
    <property type="term" value="F:hydrolase activity"/>
    <property type="evidence" value="ECO:0007669"/>
    <property type="project" value="UniProtKB-KW"/>
</dbReference>
<dbReference type="CDD" id="cd03674">
    <property type="entry name" value="NUDIX_Hydrolase"/>
    <property type="match status" value="1"/>
</dbReference>
<name>Z9JRN1_9MICO</name>
<dbReference type="InterPro" id="IPR015797">
    <property type="entry name" value="NUDIX_hydrolase-like_dom_sf"/>
</dbReference>
<proteinExistence type="inferred from homology"/>
<dbReference type="SUPFAM" id="SSF55811">
    <property type="entry name" value="Nudix"/>
    <property type="match status" value="1"/>
</dbReference>
<evidence type="ECO:0000256" key="2">
    <source>
        <dbReference type="ARBA" id="ARBA00022801"/>
    </source>
</evidence>
<gene>
    <name evidence="4" type="ORF">BF93_02165</name>
</gene>
<dbReference type="PRINTS" id="PR00502">
    <property type="entry name" value="NUDIXFAMILY"/>
</dbReference>
<dbReference type="PATRIC" id="fig|396014.3.peg.2467"/>
<dbReference type="RefSeq" id="WP_232226393.1">
    <property type="nucleotide sequence ID" value="NZ_BAAAOW010000002.1"/>
</dbReference>
<reference evidence="4 5" key="1">
    <citation type="submission" date="2014-02" db="EMBL/GenBank/DDBJ databases">
        <title>Genome sequence of Brachybacterium phenoliresistens strain W13A50.</title>
        <authorList>
            <person name="Wang X."/>
        </authorList>
    </citation>
    <scope>NUCLEOTIDE SEQUENCE [LARGE SCALE GENOMIC DNA]</scope>
    <source>
        <strain evidence="4 5">W13A50</strain>
    </source>
</reference>
<dbReference type="InterPro" id="IPR020476">
    <property type="entry name" value="Nudix_hydrolase"/>
</dbReference>
<dbReference type="Proteomes" id="UP000023067">
    <property type="component" value="Unassembled WGS sequence"/>
</dbReference>
<dbReference type="Gene3D" id="3.90.79.10">
    <property type="entry name" value="Nucleoside Triphosphate Pyrophosphohydrolase"/>
    <property type="match status" value="1"/>
</dbReference>
<dbReference type="PANTHER" id="PTHR43736">
    <property type="entry name" value="ADP-RIBOSE PYROPHOSPHATASE"/>
    <property type="match status" value="1"/>
</dbReference>
<dbReference type="PROSITE" id="PS51462">
    <property type="entry name" value="NUDIX"/>
    <property type="match status" value="1"/>
</dbReference>
<feature type="domain" description="Nudix hydrolase" evidence="3">
    <location>
        <begin position="52"/>
        <end position="191"/>
    </location>
</feature>
<evidence type="ECO:0000256" key="1">
    <source>
        <dbReference type="ARBA" id="ARBA00005582"/>
    </source>
</evidence>
<comment type="caution">
    <text evidence="4">The sequence shown here is derived from an EMBL/GenBank/DDBJ whole genome shotgun (WGS) entry which is preliminary data.</text>
</comment>
<dbReference type="AlphaFoldDB" id="Z9JRN1"/>
<comment type="similarity">
    <text evidence="1">Belongs to the Nudix hydrolase family.</text>
</comment>
<evidence type="ECO:0000313" key="4">
    <source>
        <dbReference type="EMBL" id="EWS80678.1"/>
    </source>
</evidence>